<evidence type="ECO:0000313" key="2">
    <source>
        <dbReference type="EMBL" id="CAF5148163.1"/>
    </source>
</evidence>
<comment type="caution">
    <text evidence="1">The sequence shown here is derived from an EMBL/GenBank/DDBJ whole genome shotgun (WGS) entry which is preliminary data.</text>
</comment>
<protein>
    <submittedName>
        <fullName evidence="1">Uncharacterized protein</fullName>
    </submittedName>
</protein>
<dbReference type="EMBL" id="CAJOBP010111190">
    <property type="protein sequence ID" value="CAF5002520.1"/>
    <property type="molecule type" value="Genomic_DNA"/>
</dbReference>
<reference evidence="1" key="1">
    <citation type="submission" date="2021-02" db="EMBL/GenBank/DDBJ databases">
        <authorList>
            <person name="Nowell W R."/>
        </authorList>
    </citation>
    <scope>NUCLEOTIDE SEQUENCE</scope>
</reference>
<gene>
    <name evidence="2" type="ORF">QYT958_LOCUS48300</name>
    <name evidence="1" type="ORF">UJA718_LOCUS50264</name>
</gene>
<accession>A0A822ACS0</accession>
<evidence type="ECO:0000313" key="1">
    <source>
        <dbReference type="EMBL" id="CAF5002520.1"/>
    </source>
</evidence>
<dbReference type="AlphaFoldDB" id="A0A822ACS0"/>
<dbReference type="Proteomes" id="UP000663873">
    <property type="component" value="Unassembled WGS sequence"/>
</dbReference>
<evidence type="ECO:0000313" key="3">
    <source>
        <dbReference type="Proteomes" id="UP000663873"/>
    </source>
</evidence>
<proteinExistence type="predicted"/>
<feature type="non-terminal residue" evidence="1">
    <location>
        <position position="1"/>
    </location>
</feature>
<organism evidence="1 3">
    <name type="scientific">Rotaria socialis</name>
    <dbReference type="NCBI Taxonomy" id="392032"/>
    <lineage>
        <taxon>Eukaryota</taxon>
        <taxon>Metazoa</taxon>
        <taxon>Spiralia</taxon>
        <taxon>Gnathifera</taxon>
        <taxon>Rotifera</taxon>
        <taxon>Eurotatoria</taxon>
        <taxon>Bdelloidea</taxon>
        <taxon>Philodinida</taxon>
        <taxon>Philodinidae</taxon>
        <taxon>Rotaria</taxon>
    </lineage>
</organism>
<dbReference type="Proteomes" id="UP000663848">
    <property type="component" value="Unassembled WGS sequence"/>
</dbReference>
<sequence>MQKIDDAAERANLPLEFSDRLFKNSSTTEILIFKKQLENKFNSL</sequence>
<keyword evidence="3" id="KW-1185">Reference proteome</keyword>
<dbReference type="EMBL" id="CAJOBR010097029">
    <property type="protein sequence ID" value="CAF5148163.1"/>
    <property type="molecule type" value="Genomic_DNA"/>
</dbReference>
<name>A0A822ACS0_9BILA</name>